<dbReference type="PROSITE" id="PS50995">
    <property type="entry name" value="HTH_MARR_2"/>
    <property type="match status" value="1"/>
</dbReference>
<keyword evidence="3" id="KW-0804">Transcription</keyword>
<dbReference type="SUPFAM" id="SSF46785">
    <property type="entry name" value="Winged helix' DNA-binding domain"/>
    <property type="match status" value="1"/>
</dbReference>
<evidence type="ECO:0000256" key="3">
    <source>
        <dbReference type="ARBA" id="ARBA00023163"/>
    </source>
</evidence>
<dbReference type="AlphaFoldDB" id="A0A850EU35"/>
<dbReference type="Gene3D" id="1.10.10.10">
    <property type="entry name" value="Winged helix-like DNA-binding domain superfamily/Winged helix DNA-binding domain"/>
    <property type="match status" value="1"/>
</dbReference>
<dbReference type="GO" id="GO:0003700">
    <property type="term" value="F:DNA-binding transcription factor activity"/>
    <property type="evidence" value="ECO:0007669"/>
    <property type="project" value="InterPro"/>
</dbReference>
<proteinExistence type="predicted"/>
<evidence type="ECO:0000256" key="1">
    <source>
        <dbReference type="ARBA" id="ARBA00023015"/>
    </source>
</evidence>
<dbReference type="GO" id="GO:0003677">
    <property type="term" value="F:DNA binding"/>
    <property type="evidence" value="ECO:0007669"/>
    <property type="project" value="UniProtKB-KW"/>
</dbReference>
<dbReference type="InterPro" id="IPR036390">
    <property type="entry name" value="WH_DNA-bd_sf"/>
</dbReference>
<accession>A0A850EU35</accession>
<evidence type="ECO:0000256" key="2">
    <source>
        <dbReference type="ARBA" id="ARBA00023125"/>
    </source>
</evidence>
<dbReference type="PRINTS" id="PR00598">
    <property type="entry name" value="HTHMARR"/>
</dbReference>
<dbReference type="PANTHER" id="PTHR42756">
    <property type="entry name" value="TRANSCRIPTIONAL REGULATOR, MARR"/>
    <property type="match status" value="1"/>
</dbReference>
<keyword evidence="1" id="KW-0805">Transcription regulation</keyword>
<evidence type="ECO:0000313" key="5">
    <source>
        <dbReference type="EMBL" id="NUU63360.1"/>
    </source>
</evidence>
<dbReference type="PROSITE" id="PS01117">
    <property type="entry name" value="HTH_MARR_1"/>
    <property type="match status" value="1"/>
</dbReference>
<comment type="caution">
    <text evidence="5">The sequence shown here is derived from an EMBL/GenBank/DDBJ whole genome shotgun (WGS) entry which is preliminary data.</text>
</comment>
<gene>
    <name evidence="5" type="ORF">HPT30_23670</name>
</gene>
<reference evidence="5" key="1">
    <citation type="submission" date="2020-06" db="EMBL/GenBank/DDBJ databases">
        <title>Paenibacillus sp. nov., isolated from soil.</title>
        <authorList>
            <person name="Seo Y.L."/>
        </authorList>
    </citation>
    <scope>NUCLEOTIDE SEQUENCE [LARGE SCALE GENOMIC DNA]</scope>
    <source>
        <strain evidence="5">JW14</strain>
    </source>
</reference>
<keyword evidence="2" id="KW-0238">DNA-binding</keyword>
<dbReference type="Proteomes" id="UP000564806">
    <property type="component" value="Unassembled WGS sequence"/>
</dbReference>
<dbReference type="Pfam" id="PF01047">
    <property type="entry name" value="MarR"/>
    <property type="match status" value="1"/>
</dbReference>
<keyword evidence="6" id="KW-1185">Reference proteome</keyword>
<dbReference type="InterPro" id="IPR000835">
    <property type="entry name" value="HTH_MarR-typ"/>
</dbReference>
<sequence length="164" mass="18295">MNNFEESEQSACTPKAEQDTHVIQRFPINFAIFSMARSHRGLAANLLREAGLFAGQEIMLMQLGEQDGQSQQCLGRTMRLDHSTVAKSVRRLEEAGLVTRSRSPKDGRVTLVKLTEVGRELVDKATAVWTEMEKAASQDLSEEERKLLISLSQKISANLDGFMV</sequence>
<protein>
    <submittedName>
        <fullName evidence="5">MarR family transcriptional regulator</fullName>
    </submittedName>
</protein>
<organism evidence="5 6">
    <name type="scientific">Paenibacillus agri</name>
    <dbReference type="NCBI Taxonomy" id="2744309"/>
    <lineage>
        <taxon>Bacteria</taxon>
        <taxon>Bacillati</taxon>
        <taxon>Bacillota</taxon>
        <taxon>Bacilli</taxon>
        <taxon>Bacillales</taxon>
        <taxon>Paenibacillaceae</taxon>
        <taxon>Paenibacillus</taxon>
    </lineage>
</organism>
<dbReference type="SMART" id="SM00347">
    <property type="entry name" value="HTH_MARR"/>
    <property type="match status" value="1"/>
</dbReference>
<evidence type="ECO:0000259" key="4">
    <source>
        <dbReference type="PROSITE" id="PS50995"/>
    </source>
</evidence>
<dbReference type="RefSeq" id="WP_175373758.1">
    <property type="nucleotide sequence ID" value="NZ_JABWCS010000218.1"/>
</dbReference>
<dbReference type="EMBL" id="JABWCS010000218">
    <property type="protein sequence ID" value="NUU63360.1"/>
    <property type="molecule type" value="Genomic_DNA"/>
</dbReference>
<feature type="domain" description="HTH marR-type" evidence="4">
    <location>
        <begin position="25"/>
        <end position="157"/>
    </location>
</feature>
<dbReference type="PANTHER" id="PTHR42756:SF1">
    <property type="entry name" value="TRANSCRIPTIONAL REPRESSOR OF EMRAB OPERON"/>
    <property type="match status" value="1"/>
</dbReference>
<dbReference type="InterPro" id="IPR023187">
    <property type="entry name" value="Tscrpt_reg_MarR-type_CS"/>
</dbReference>
<dbReference type="InterPro" id="IPR036388">
    <property type="entry name" value="WH-like_DNA-bd_sf"/>
</dbReference>
<evidence type="ECO:0000313" key="6">
    <source>
        <dbReference type="Proteomes" id="UP000564806"/>
    </source>
</evidence>
<name>A0A850EU35_9BACL</name>